<gene>
    <name evidence="1" type="ORF">AB0C36_15680</name>
</gene>
<name>A0ABV3DGZ1_9ACTN</name>
<protein>
    <submittedName>
        <fullName evidence="1">Tetratricopeptide repeat protein</fullName>
    </submittedName>
</protein>
<dbReference type="Pfam" id="PF13424">
    <property type="entry name" value="TPR_12"/>
    <property type="match status" value="1"/>
</dbReference>
<reference evidence="1 2" key="1">
    <citation type="submission" date="2024-06" db="EMBL/GenBank/DDBJ databases">
        <title>The Natural Products Discovery Center: Release of the First 8490 Sequenced Strains for Exploring Actinobacteria Biosynthetic Diversity.</title>
        <authorList>
            <person name="Kalkreuter E."/>
            <person name="Kautsar S.A."/>
            <person name="Yang D."/>
            <person name="Bader C.D."/>
            <person name="Teijaro C.N."/>
            <person name="Fluegel L."/>
            <person name="Davis C.M."/>
            <person name="Simpson J.R."/>
            <person name="Lauterbach L."/>
            <person name="Steele A.D."/>
            <person name="Gui C."/>
            <person name="Meng S."/>
            <person name="Li G."/>
            <person name="Viehrig K."/>
            <person name="Ye F."/>
            <person name="Su P."/>
            <person name="Kiefer A.F."/>
            <person name="Nichols A."/>
            <person name="Cepeda A.J."/>
            <person name="Yan W."/>
            <person name="Fan B."/>
            <person name="Jiang Y."/>
            <person name="Adhikari A."/>
            <person name="Zheng C.-J."/>
            <person name="Schuster L."/>
            <person name="Cowan T.M."/>
            <person name="Smanski M.J."/>
            <person name="Chevrette M.G."/>
            <person name="De Carvalho L.P.S."/>
            <person name="Shen B."/>
        </authorList>
    </citation>
    <scope>NUCLEOTIDE SEQUENCE [LARGE SCALE GENOMIC DNA]</scope>
    <source>
        <strain evidence="1 2">NPDC048946</strain>
    </source>
</reference>
<keyword evidence="2" id="KW-1185">Reference proteome</keyword>
<comment type="caution">
    <text evidence="1">The sequence shown here is derived from an EMBL/GenBank/DDBJ whole genome shotgun (WGS) entry which is preliminary data.</text>
</comment>
<evidence type="ECO:0000313" key="1">
    <source>
        <dbReference type="EMBL" id="MEU8134946.1"/>
    </source>
</evidence>
<organism evidence="1 2">
    <name type="scientific">Streptodolium elevatio</name>
    <dbReference type="NCBI Taxonomy" id="3157996"/>
    <lineage>
        <taxon>Bacteria</taxon>
        <taxon>Bacillati</taxon>
        <taxon>Actinomycetota</taxon>
        <taxon>Actinomycetes</taxon>
        <taxon>Kitasatosporales</taxon>
        <taxon>Streptomycetaceae</taxon>
        <taxon>Streptodolium</taxon>
    </lineage>
</organism>
<dbReference type="InterPro" id="IPR011990">
    <property type="entry name" value="TPR-like_helical_dom_sf"/>
</dbReference>
<accession>A0ABV3DGZ1</accession>
<proteinExistence type="predicted"/>
<dbReference type="RefSeq" id="WP_358354054.1">
    <property type="nucleotide sequence ID" value="NZ_JBEZFP010000034.1"/>
</dbReference>
<sequence length="204" mass="22185">MTRSHGPDAPETLEAWGSLAWWTGAAGDAAGARDLAAVWSADTARACGPEDPEVLGARGEHAHWTGEAGDPATARDLLSILVEQHARLLQERATPADVLEPLRGPALYWRIKHAYWTGMAGDPAAARDLYAELLPDMARVHGPRHGNTVDAYIEAARWVGEAGDPAAARDLYAKLIEALTRWRDPVAHDLAEHHAWWATRARSD</sequence>
<evidence type="ECO:0000313" key="2">
    <source>
        <dbReference type="Proteomes" id="UP001551482"/>
    </source>
</evidence>
<dbReference type="EMBL" id="JBEZFP010000034">
    <property type="protein sequence ID" value="MEU8134946.1"/>
    <property type="molecule type" value="Genomic_DNA"/>
</dbReference>
<dbReference type="Gene3D" id="1.25.40.10">
    <property type="entry name" value="Tetratricopeptide repeat domain"/>
    <property type="match status" value="2"/>
</dbReference>
<dbReference type="Proteomes" id="UP001551482">
    <property type="component" value="Unassembled WGS sequence"/>
</dbReference>